<dbReference type="AlphaFoldDB" id="A0AA88IBS5"/>
<dbReference type="InterPro" id="IPR027368">
    <property type="entry name" value="MnmE_dom2"/>
</dbReference>
<dbReference type="SUPFAM" id="SSF116878">
    <property type="entry name" value="TrmE connector domain"/>
    <property type="match status" value="1"/>
</dbReference>
<evidence type="ECO:0000259" key="1">
    <source>
        <dbReference type="Pfam" id="PF10396"/>
    </source>
</evidence>
<dbReference type="PANTHER" id="PTHR42714">
    <property type="entry name" value="TRNA MODIFICATION GTPASE GTPBP3"/>
    <property type="match status" value="1"/>
</dbReference>
<organism evidence="3 4">
    <name type="scientific">Artemia franciscana</name>
    <name type="common">Brine shrimp</name>
    <name type="synonym">Artemia sanfranciscana</name>
    <dbReference type="NCBI Taxonomy" id="6661"/>
    <lineage>
        <taxon>Eukaryota</taxon>
        <taxon>Metazoa</taxon>
        <taxon>Ecdysozoa</taxon>
        <taxon>Arthropoda</taxon>
        <taxon>Crustacea</taxon>
        <taxon>Branchiopoda</taxon>
        <taxon>Anostraca</taxon>
        <taxon>Artemiidae</taxon>
        <taxon>Artemia</taxon>
    </lineage>
</organism>
<dbReference type="Gene3D" id="3.30.1360.120">
    <property type="entry name" value="Probable tRNA modification gtpase trme, domain 1"/>
    <property type="match status" value="1"/>
</dbReference>
<dbReference type="Gene3D" id="3.40.50.300">
    <property type="entry name" value="P-loop containing nucleotide triphosphate hydrolases"/>
    <property type="match status" value="1"/>
</dbReference>
<dbReference type="Pfam" id="PF12631">
    <property type="entry name" value="MnmE_helical"/>
    <property type="match status" value="1"/>
</dbReference>
<dbReference type="InterPro" id="IPR027266">
    <property type="entry name" value="TrmE/GcvT-like"/>
</dbReference>
<dbReference type="GO" id="GO:0002098">
    <property type="term" value="P:tRNA wobble uridine modification"/>
    <property type="evidence" value="ECO:0007669"/>
    <property type="project" value="TreeGrafter"/>
</dbReference>
<dbReference type="GO" id="GO:0005739">
    <property type="term" value="C:mitochondrion"/>
    <property type="evidence" value="ECO:0007669"/>
    <property type="project" value="TreeGrafter"/>
</dbReference>
<comment type="caution">
    <text evidence="3">The sequence shown here is derived from an EMBL/GenBank/DDBJ whole genome shotgun (WGS) entry which is preliminary data.</text>
</comment>
<sequence>MTNRDDFPPRQMAFVNILHPLKKTLIDKGMIVYFPGPKSFTGEDCCEFHIHGGKAVISSVLESLATIPDFRPAEAGEFTRRAFLNNKLDLTKVEGLADLLNAETESQRKQALRQVGGDLELLYKNWRRQILKSIANVEAFIDFAEDENISSTAIQEVEEIVKKLIYEIKNHLSDNRRGERLRDGVHVAIVGEPNVGKSSLMNIL</sequence>
<dbReference type="CDD" id="cd14858">
    <property type="entry name" value="TrmE_N"/>
    <property type="match status" value="1"/>
</dbReference>
<dbReference type="InterPro" id="IPR025867">
    <property type="entry name" value="MnmE_helical"/>
</dbReference>
<dbReference type="Gene3D" id="1.20.120.430">
    <property type="entry name" value="tRNA modification GTPase MnmE domain 2"/>
    <property type="match status" value="1"/>
</dbReference>
<dbReference type="PANTHER" id="PTHR42714:SF2">
    <property type="entry name" value="TRNA MODIFICATION GTPASE GTPBP3, MITOCHONDRIAL"/>
    <property type="match status" value="1"/>
</dbReference>
<evidence type="ECO:0000259" key="2">
    <source>
        <dbReference type="Pfam" id="PF12631"/>
    </source>
</evidence>
<dbReference type="Pfam" id="PF10396">
    <property type="entry name" value="TrmE_N"/>
    <property type="match status" value="1"/>
</dbReference>
<dbReference type="InterPro" id="IPR018948">
    <property type="entry name" value="GTP-bd_TrmE_N"/>
</dbReference>
<dbReference type="EMBL" id="JAVRJZ010000006">
    <property type="protein sequence ID" value="KAK2721336.1"/>
    <property type="molecule type" value="Genomic_DNA"/>
</dbReference>
<dbReference type="Proteomes" id="UP001187531">
    <property type="component" value="Unassembled WGS sequence"/>
</dbReference>
<feature type="domain" description="MnmE helical" evidence="2">
    <location>
        <begin position="90"/>
        <end position="186"/>
    </location>
</feature>
<name>A0AA88IBS5_ARTSF</name>
<gene>
    <name evidence="3" type="ORF">QYM36_003576</name>
</gene>
<dbReference type="GO" id="GO:0005525">
    <property type="term" value="F:GTP binding"/>
    <property type="evidence" value="ECO:0007669"/>
    <property type="project" value="InterPro"/>
</dbReference>
<accession>A0AA88IBS5</accession>
<evidence type="ECO:0000313" key="4">
    <source>
        <dbReference type="Proteomes" id="UP001187531"/>
    </source>
</evidence>
<feature type="non-terminal residue" evidence="3">
    <location>
        <position position="204"/>
    </location>
</feature>
<dbReference type="InterPro" id="IPR027417">
    <property type="entry name" value="P-loop_NTPase"/>
</dbReference>
<feature type="domain" description="GTP-binding protein TrmE N-terminal" evidence="1">
    <location>
        <begin position="7"/>
        <end position="87"/>
    </location>
</feature>
<protein>
    <submittedName>
        <fullName evidence="3">Uncharacterized protein</fullName>
    </submittedName>
</protein>
<reference evidence="3" key="1">
    <citation type="submission" date="2023-07" db="EMBL/GenBank/DDBJ databases">
        <title>Chromosome-level genome assembly of Artemia franciscana.</title>
        <authorList>
            <person name="Jo E."/>
        </authorList>
    </citation>
    <scope>NUCLEOTIDE SEQUENCE</scope>
    <source>
        <tissue evidence="3">Whole body</tissue>
    </source>
</reference>
<evidence type="ECO:0000313" key="3">
    <source>
        <dbReference type="EMBL" id="KAK2721336.1"/>
    </source>
</evidence>
<dbReference type="SUPFAM" id="SSF103025">
    <property type="entry name" value="Folate-binding domain"/>
    <property type="match status" value="1"/>
</dbReference>
<keyword evidence="4" id="KW-1185">Reference proteome</keyword>
<proteinExistence type="predicted"/>
<dbReference type="GO" id="GO:0030488">
    <property type="term" value="P:tRNA methylation"/>
    <property type="evidence" value="ECO:0007669"/>
    <property type="project" value="TreeGrafter"/>
</dbReference>